<sequence length="383" mass="42487">MELLTTSTLNELNSVEKTHCLSLYMPTHRSHPDNLQDPIKYKNLLRQLESSMKHKDFGGDGTALLAPFEALANDHDFWNQSLNGLAVFATKNFFKVVKVPIEVKELAVVADSFHTKPLRQYLQSADRYQVVGLSLHDFQLFEGNRHGLSKIELPDEFPDTIKEALGEELTEKHLTVASYGGVGGNKGNMVHGHGSRKDELDLDAEKFFRAAADVIYEKISKPSGLPLILAALAEHQNLFQSVNKNPFLLKEGIAINPNSIDQKRFAMMAWEIMEPVYTQNLQILGDSFQEALLKGRGSDNITQVAKAAIEGRVDVLLIESDRIIAGKLAAATGIIERGNLEHPEFDDLLDDISELVVARGGKVVVVPKELMSTRTGLAATFRF</sequence>
<accession>A0A1V9ENL9</accession>
<dbReference type="InterPro" id="IPR041289">
    <property type="entry name" value="Bact_RF_family3"/>
</dbReference>
<dbReference type="EMBL" id="LWBP01000241">
    <property type="protein sequence ID" value="OQP47730.1"/>
    <property type="molecule type" value="Genomic_DNA"/>
</dbReference>
<organism evidence="1 2">
    <name type="scientific">Niastella populi</name>
    <dbReference type="NCBI Taxonomy" id="550983"/>
    <lineage>
        <taxon>Bacteria</taxon>
        <taxon>Pseudomonadati</taxon>
        <taxon>Bacteroidota</taxon>
        <taxon>Chitinophagia</taxon>
        <taxon>Chitinophagales</taxon>
        <taxon>Chitinophagaceae</taxon>
        <taxon>Niastella</taxon>
    </lineage>
</organism>
<dbReference type="OrthoDB" id="4393931at2"/>
<dbReference type="RefSeq" id="WP_081170479.1">
    <property type="nucleotide sequence ID" value="NZ_LWBP01000241.1"/>
</dbReference>
<dbReference type="STRING" id="550983.A4R26_31875"/>
<gene>
    <name evidence="1" type="ORF">A4R26_31875</name>
</gene>
<evidence type="ECO:0000313" key="2">
    <source>
        <dbReference type="Proteomes" id="UP000192276"/>
    </source>
</evidence>
<evidence type="ECO:0000313" key="1">
    <source>
        <dbReference type="EMBL" id="OQP47730.1"/>
    </source>
</evidence>
<dbReference type="Pfam" id="PF18845">
    <property type="entry name" value="baeRF_family3"/>
    <property type="match status" value="1"/>
</dbReference>
<name>A0A1V9ENL9_9BACT</name>
<protein>
    <submittedName>
        <fullName evidence="1">Uncharacterized protein</fullName>
    </submittedName>
</protein>
<reference evidence="2" key="1">
    <citation type="submission" date="2016-04" db="EMBL/GenBank/DDBJ databases">
        <authorList>
            <person name="Chen L."/>
            <person name="Zhuang W."/>
            <person name="Wang G."/>
        </authorList>
    </citation>
    <scope>NUCLEOTIDE SEQUENCE [LARGE SCALE GENOMIC DNA]</scope>
    <source>
        <strain evidence="2">208</strain>
    </source>
</reference>
<proteinExistence type="predicted"/>
<comment type="caution">
    <text evidence="1">The sequence shown here is derived from an EMBL/GenBank/DDBJ whole genome shotgun (WGS) entry which is preliminary data.</text>
</comment>
<dbReference type="AlphaFoldDB" id="A0A1V9ENL9"/>
<keyword evidence="2" id="KW-1185">Reference proteome</keyword>
<dbReference type="Proteomes" id="UP000192276">
    <property type="component" value="Unassembled WGS sequence"/>
</dbReference>